<dbReference type="EMBL" id="BJTG01000008">
    <property type="protein sequence ID" value="GEJ58498.1"/>
    <property type="molecule type" value="Genomic_DNA"/>
</dbReference>
<evidence type="ECO:0000313" key="3">
    <source>
        <dbReference type="Proteomes" id="UP000503640"/>
    </source>
</evidence>
<dbReference type="RefSeq" id="WP_176067120.1">
    <property type="nucleotide sequence ID" value="NZ_BJTG01000008.1"/>
</dbReference>
<feature type="transmembrane region" description="Helical" evidence="1">
    <location>
        <begin position="49"/>
        <end position="67"/>
    </location>
</feature>
<keyword evidence="1" id="KW-0472">Membrane</keyword>
<keyword evidence="1" id="KW-0812">Transmembrane</keyword>
<comment type="caution">
    <text evidence="2">The sequence shown here is derived from an EMBL/GenBank/DDBJ whole genome shotgun (WGS) entry which is preliminary data.</text>
</comment>
<organism evidence="2 3">
    <name type="scientific">Anaeromyxobacter diazotrophicus</name>
    <dbReference type="NCBI Taxonomy" id="2590199"/>
    <lineage>
        <taxon>Bacteria</taxon>
        <taxon>Pseudomonadati</taxon>
        <taxon>Myxococcota</taxon>
        <taxon>Myxococcia</taxon>
        <taxon>Myxococcales</taxon>
        <taxon>Cystobacterineae</taxon>
        <taxon>Anaeromyxobacteraceae</taxon>
        <taxon>Anaeromyxobacter</taxon>
    </lineage>
</organism>
<gene>
    <name evidence="2" type="ORF">AMYX_32390</name>
</gene>
<keyword evidence="1" id="KW-1133">Transmembrane helix</keyword>
<proteinExistence type="predicted"/>
<reference evidence="3" key="1">
    <citation type="journal article" date="2020" name="Appl. Environ. Microbiol.">
        <title>Diazotrophic Anaeromyxobacter Isolates from Soils.</title>
        <authorList>
            <person name="Masuda Y."/>
            <person name="Yamanaka H."/>
            <person name="Xu Z.X."/>
            <person name="Shiratori Y."/>
            <person name="Aono T."/>
            <person name="Amachi S."/>
            <person name="Senoo K."/>
            <person name="Itoh H."/>
        </authorList>
    </citation>
    <scope>NUCLEOTIDE SEQUENCE [LARGE SCALE GENOMIC DNA]</scope>
    <source>
        <strain evidence="3">R267</strain>
    </source>
</reference>
<keyword evidence="3" id="KW-1185">Reference proteome</keyword>
<sequence>MARSSWRQRSDGVYLIIGQGRRFRRAAVAFATLLTALAMAVAVTTAAVVYLVIGLPLLVAAAGFLLVRRASRPATPPATVLTLARRNRPLSVAARDAGA</sequence>
<protein>
    <submittedName>
        <fullName evidence="2">Uncharacterized protein</fullName>
    </submittedName>
</protein>
<accession>A0A7I9VQH0</accession>
<name>A0A7I9VQH0_9BACT</name>
<dbReference type="AlphaFoldDB" id="A0A7I9VQH0"/>
<feature type="transmembrane region" description="Helical" evidence="1">
    <location>
        <begin position="26"/>
        <end position="43"/>
    </location>
</feature>
<evidence type="ECO:0000256" key="1">
    <source>
        <dbReference type="SAM" id="Phobius"/>
    </source>
</evidence>
<evidence type="ECO:0000313" key="2">
    <source>
        <dbReference type="EMBL" id="GEJ58498.1"/>
    </source>
</evidence>
<dbReference type="Proteomes" id="UP000503640">
    <property type="component" value="Unassembled WGS sequence"/>
</dbReference>